<dbReference type="SUPFAM" id="SSF51430">
    <property type="entry name" value="NAD(P)-linked oxidoreductase"/>
    <property type="match status" value="1"/>
</dbReference>
<gene>
    <name evidence="8" type="ORF">AB5L97_09935</name>
</gene>
<dbReference type="Pfam" id="PF00248">
    <property type="entry name" value="Aldo_ket_red"/>
    <property type="match status" value="1"/>
</dbReference>
<evidence type="ECO:0000256" key="6">
    <source>
        <dbReference type="PIRSR" id="PIRSR000097-3"/>
    </source>
</evidence>
<evidence type="ECO:0000256" key="2">
    <source>
        <dbReference type="ARBA" id="ARBA00022857"/>
    </source>
</evidence>
<dbReference type="PROSITE" id="PS00798">
    <property type="entry name" value="ALDOKETO_REDUCTASE_1"/>
    <property type="match status" value="1"/>
</dbReference>
<evidence type="ECO:0000259" key="7">
    <source>
        <dbReference type="Pfam" id="PF00248"/>
    </source>
</evidence>
<dbReference type="PRINTS" id="PR00069">
    <property type="entry name" value="ALDKETRDTASE"/>
</dbReference>
<dbReference type="PROSITE" id="PS00062">
    <property type="entry name" value="ALDOKETO_REDUCTASE_2"/>
    <property type="match status" value="1"/>
</dbReference>
<feature type="active site" description="Proton donor" evidence="4">
    <location>
        <position position="51"/>
    </location>
</feature>
<evidence type="ECO:0000256" key="5">
    <source>
        <dbReference type="PIRSR" id="PIRSR000097-2"/>
    </source>
</evidence>
<dbReference type="InterPro" id="IPR023210">
    <property type="entry name" value="NADP_OxRdtase_dom"/>
</dbReference>
<evidence type="ECO:0000256" key="3">
    <source>
        <dbReference type="ARBA" id="ARBA00023002"/>
    </source>
</evidence>
<dbReference type="PANTHER" id="PTHR43827">
    <property type="entry name" value="2,5-DIKETO-D-GLUCONIC ACID REDUCTASE"/>
    <property type="match status" value="1"/>
</dbReference>
<keyword evidence="2" id="KW-0521">NADP</keyword>
<dbReference type="KEGG" id="spue:AB5L97_09935"/>
<dbReference type="FunFam" id="3.20.20.100:FF:000015">
    <property type="entry name" value="Oxidoreductase, aldo/keto reductase family"/>
    <property type="match status" value="1"/>
</dbReference>
<accession>A0AB39L020</accession>
<feature type="site" description="Lowers pKa of active site Tyr" evidence="6">
    <location>
        <position position="76"/>
    </location>
</feature>
<organism evidence="8">
    <name type="scientific">Sinomonas puerhi</name>
    <dbReference type="NCBI Taxonomy" id="3238584"/>
    <lineage>
        <taxon>Bacteria</taxon>
        <taxon>Bacillati</taxon>
        <taxon>Actinomycetota</taxon>
        <taxon>Actinomycetes</taxon>
        <taxon>Micrococcales</taxon>
        <taxon>Micrococcaceae</taxon>
        <taxon>Sinomonas</taxon>
    </lineage>
</organism>
<evidence type="ECO:0000256" key="4">
    <source>
        <dbReference type="PIRSR" id="PIRSR000097-1"/>
    </source>
</evidence>
<dbReference type="PIRSF" id="PIRSF000097">
    <property type="entry name" value="AKR"/>
    <property type="match status" value="1"/>
</dbReference>
<proteinExistence type="inferred from homology"/>
<evidence type="ECO:0000256" key="1">
    <source>
        <dbReference type="ARBA" id="ARBA00007905"/>
    </source>
</evidence>
<reference evidence="8" key="1">
    <citation type="submission" date="2024-07" db="EMBL/GenBank/DDBJ databases">
        <authorList>
            <person name="fu j."/>
        </authorList>
    </citation>
    <scope>NUCLEOTIDE SEQUENCE</scope>
    <source>
        <strain evidence="8">P10A9</strain>
    </source>
</reference>
<name>A0AB39L020_9MICC</name>
<dbReference type="RefSeq" id="WP_369044594.1">
    <property type="nucleotide sequence ID" value="NZ_CP163302.1"/>
</dbReference>
<keyword evidence="3" id="KW-0560">Oxidoreductase</keyword>
<feature type="binding site" evidence="5">
    <location>
        <position position="109"/>
    </location>
    <ligand>
        <name>substrate</name>
    </ligand>
</feature>
<sequence length="274" mass="29916">MIASPTVRIADGVSMPQLGYGLYKIPAEDAEQLAGTALAEGYRSLDTAAMYGNEEGVGCAIRASSLARSEVFVTTKVWNTDQGFEATLRAFDRSQAALGLDVVDLYLIHWPAPARGLYIDTYRALERLLADGRVRAIGVSNFQPEHLRRLVDATGVIPAVNQIELHPWLQQRELRAVHAELGIATEAWSPLARGRVLEDPVLRRIAAAHGVSTAQAVIRWHLDEGTIVIPKASSPERICENADVFGFELTPAEREQIAGLDRGFRSGSHPDTVN</sequence>
<dbReference type="GO" id="GO:0016616">
    <property type="term" value="F:oxidoreductase activity, acting on the CH-OH group of donors, NAD or NADP as acceptor"/>
    <property type="evidence" value="ECO:0007669"/>
    <property type="project" value="UniProtKB-ARBA"/>
</dbReference>
<comment type="similarity">
    <text evidence="1">Belongs to the aldo/keto reductase family.</text>
</comment>
<dbReference type="AlphaFoldDB" id="A0AB39L020"/>
<dbReference type="InterPro" id="IPR018170">
    <property type="entry name" value="Aldo/ket_reductase_CS"/>
</dbReference>
<dbReference type="InterPro" id="IPR036812">
    <property type="entry name" value="NAD(P)_OxRdtase_dom_sf"/>
</dbReference>
<dbReference type="InterPro" id="IPR020471">
    <property type="entry name" value="AKR"/>
</dbReference>
<dbReference type="EMBL" id="CP163302">
    <property type="protein sequence ID" value="XDP43647.1"/>
    <property type="molecule type" value="Genomic_DNA"/>
</dbReference>
<evidence type="ECO:0000313" key="8">
    <source>
        <dbReference type="EMBL" id="XDP43647.1"/>
    </source>
</evidence>
<feature type="domain" description="NADP-dependent oxidoreductase" evidence="7">
    <location>
        <begin position="23"/>
        <end position="260"/>
    </location>
</feature>
<dbReference type="Gene3D" id="3.20.20.100">
    <property type="entry name" value="NADP-dependent oxidoreductase domain"/>
    <property type="match status" value="1"/>
</dbReference>
<protein>
    <submittedName>
        <fullName evidence="8">Aldo/keto reductase</fullName>
    </submittedName>
</protein>
<dbReference type="PANTHER" id="PTHR43827:SF3">
    <property type="entry name" value="NADP-DEPENDENT OXIDOREDUCTASE DOMAIN-CONTAINING PROTEIN"/>
    <property type="match status" value="1"/>
</dbReference>